<name>A0A291LH86_9CAUD</name>
<gene>
    <name evidence="2" type="ORF">SEA_DAUDAU_49</name>
</gene>
<dbReference type="EMBL" id="MF766045">
    <property type="protein sequence ID" value="ATI18750.1"/>
    <property type="molecule type" value="Genomic_DNA"/>
</dbReference>
<dbReference type="InterPro" id="IPR057170">
    <property type="entry name" value="DUF7848"/>
</dbReference>
<dbReference type="Pfam" id="PF25232">
    <property type="entry name" value="DUF7848"/>
    <property type="match status" value="1"/>
</dbReference>
<keyword evidence="3" id="KW-1185">Reference proteome</keyword>
<sequence length="80" mass="9369">MTGPKAIIRHEQWTLTPDREPDAPPLKYKMECAVCGEGSEESEGWNEPQAWTLEHSGRNPSHHSFREVITRPWRTFMHNR</sequence>
<evidence type="ECO:0000313" key="3">
    <source>
        <dbReference type="Proteomes" id="UP000229313"/>
    </source>
</evidence>
<evidence type="ECO:0000313" key="2">
    <source>
        <dbReference type="EMBL" id="ATI18750.1"/>
    </source>
</evidence>
<organism evidence="2 3">
    <name type="scientific">Streptomyces phage Daudau</name>
    <dbReference type="NCBI Taxonomy" id="2041206"/>
    <lineage>
        <taxon>Viruses</taxon>
        <taxon>Duplodnaviria</taxon>
        <taxon>Heunggongvirae</taxon>
        <taxon>Uroviricota</taxon>
        <taxon>Caudoviricetes</taxon>
        <taxon>Arquatrovirinae</taxon>
        <taxon>Caelumvirus</taxon>
        <taxon>Caelumvirus daudau</taxon>
    </lineage>
</organism>
<dbReference type="Proteomes" id="UP000229313">
    <property type="component" value="Segment"/>
</dbReference>
<reference evidence="3" key="1">
    <citation type="submission" date="2017-08" db="EMBL/GenBank/DDBJ databases">
        <authorList>
            <person name="de Groot N.N."/>
        </authorList>
    </citation>
    <scope>NUCLEOTIDE SEQUENCE [LARGE SCALE GENOMIC DNA]</scope>
</reference>
<proteinExistence type="predicted"/>
<accession>A0A291LH86</accession>
<feature type="domain" description="DUF7848" evidence="1">
    <location>
        <begin position="1"/>
        <end position="79"/>
    </location>
</feature>
<evidence type="ECO:0000259" key="1">
    <source>
        <dbReference type="Pfam" id="PF25232"/>
    </source>
</evidence>
<protein>
    <recommendedName>
        <fullName evidence="1">DUF7848 domain-containing protein</fullName>
    </recommendedName>
</protein>